<dbReference type="InterPro" id="IPR002403">
    <property type="entry name" value="Cyt_P450_E_grp-IV"/>
</dbReference>
<evidence type="ECO:0000256" key="4">
    <source>
        <dbReference type="ARBA" id="ARBA00022617"/>
    </source>
</evidence>
<dbReference type="InterPro" id="IPR001128">
    <property type="entry name" value="Cyt_P450"/>
</dbReference>
<dbReference type="Pfam" id="PF00067">
    <property type="entry name" value="p450"/>
    <property type="match status" value="1"/>
</dbReference>
<evidence type="ECO:0000256" key="7">
    <source>
        <dbReference type="ARBA" id="ARBA00023004"/>
    </source>
</evidence>
<organism evidence="11 12">
    <name type="scientific">Stachybotrys elegans</name>
    <dbReference type="NCBI Taxonomy" id="80388"/>
    <lineage>
        <taxon>Eukaryota</taxon>
        <taxon>Fungi</taxon>
        <taxon>Dikarya</taxon>
        <taxon>Ascomycota</taxon>
        <taxon>Pezizomycotina</taxon>
        <taxon>Sordariomycetes</taxon>
        <taxon>Hypocreomycetidae</taxon>
        <taxon>Hypocreales</taxon>
        <taxon>Stachybotryaceae</taxon>
        <taxon>Stachybotrys</taxon>
    </lineage>
</organism>
<dbReference type="GO" id="GO:0004497">
    <property type="term" value="F:monooxygenase activity"/>
    <property type="evidence" value="ECO:0007669"/>
    <property type="project" value="UniProtKB-KW"/>
</dbReference>
<keyword evidence="5 9" id="KW-0479">Metal-binding</keyword>
<dbReference type="PANTHER" id="PTHR46206:SF2">
    <property type="entry name" value="CYTOCHROME P450 MONOOXYGENASE AUSG-RELATED"/>
    <property type="match status" value="1"/>
</dbReference>
<keyword evidence="12" id="KW-1185">Reference proteome</keyword>
<accession>A0A8K0SBI2</accession>
<dbReference type="GO" id="GO:0016705">
    <property type="term" value="F:oxidoreductase activity, acting on paired donors, with incorporation or reduction of molecular oxygen"/>
    <property type="evidence" value="ECO:0007669"/>
    <property type="project" value="InterPro"/>
</dbReference>
<dbReference type="InterPro" id="IPR017972">
    <property type="entry name" value="Cyt_P450_CS"/>
</dbReference>
<evidence type="ECO:0000256" key="5">
    <source>
        <dbReference type="ARBA" id="ARBA00022723"/>
    </source>
</evidence>
<dbReference type="GO" id="GO:0020037">
    <property type="term" value="F:heme binding"/>
    <property type="evidence" value="ECO:0007669"/>
    <property type="project" value="InterPro"/>
</dbReference>
<dbReference type="PANTHER" id="PTHR46206">
    <property type="entry name" value="CYTOCHROME P450"/>
    <property type="match status" value="1"/>
</dbReference>
<evidence type="ECO:0000256" key="8">
    <source>
        <dbReference type="ARBA" id="ARBA00023033"/>
    </source>
</evidence>
<evidence type="ECO:0000256" key="2">
    <source>
        <dbReference type="ARBA" id="ARBA00004685"/>
    </source>
</evidence>
<dbReference type="SUPFAM" id="SSF48264">
    <property type="entry name" value="Cytochrome P450"/>
    <property type="match status" value="1"/>
</dbReference>
<dbReference type="Proteomes" id="UP000813444">
    <property type="component" value="Unassembled WGS sequence"/>
</dbReference>
<dbReference type="PROSITE" id="PS00086">
    <property type="entry name" value="CYTOCHROME_P450"/>
    <property type="match status" value="1"/>
</dbReference>
<sequence>MIADLASDPRLLTAAAVAGAVYLLRPATVPFPVINEYSGDLFNKRALKEAQENVCSLLEQGSAKFQDKPFAIRVPYGHKIILPASLANWVKSKRELDHVQLVRDDYFAGFPGFESQTVLHHPDEYVKRMITTKLGQNDSTMPALNTALSAAFDDVWGSSTDWHTLDWHADTMAIIARAASTIFVGPEKASDPEWLGLVQDYVLTYFGAVGDLHKYPRWSRQAVNWFLPSASKCRVLTVKARAIIDDVLAKRKQAIAKAQAEGRQPPVYNDALEWSQKDPECKHHPADMQLSLAMAAMFTTSEMFRQILIDLAWNPELAQPLRDEVRQQLSTHGITVAATNNMVLLDSVMKESQRLSAPPAVVERAVLKDTVLPDGRTLPRGSHLLVDATSLRDARVYPNPDKFDGYRFLRMREAGDKSSLFVQSSPGFLVFGSGRHICPGRFFASNELKLALAHILLKYEIRPAAGSGDAKPFYSGFFTIVNPMVQMQVRRVENDGLASCLA</sequence>
<dbReference type="EMBL" id="JAGPNK010000035">
    <property type="protein sequence ID" value="KAH7303338.1"/>
    <property type="molecule type" value="Genomic_DNA"/>
</dbReference>
<evidence type="ECO:0000256" key="3">
    <source>
        <dbReference type="ARBA" id="ARBA00010617"/>
    </source>
</evidence>
<evidence type="ECO:0000256" key="10">
    <source>
        <dbReference type="RuleBase" id="RU000461"/>
    </source>
</evidence>
<comment type="cofactor">
    <cofactor evidence="1 9">
        <name>heme</name>
        <dbReference type="ChEBI" id="CHEBI:30413"/>
    </cofactor>
</comment>
<dbReference type="InterPro" id="IPR036396">
    <property type="entry name" value="Cyt_P450_sf"/>
</dbReference>
<gene>
    <name evidence="11" type="ORF">B0I35DRAFT_365037</name>
</gene>
<evidence type="ECO:0000256" key="6">
    <source>
        <dbReference type="ARBA" id="ARBA00023002"/>
    </source>
</evidence>
<comment type="caution">
    <text evidence="11">The sequence shown here is derived from an EMBL/GenBank/DDBJ whole genome shotgun (WGS) entry which is preliminary data.</text>
</comment>
<dbReference type="AlphaFoldDB" id="A0A8K0SBI2"/>
<dbReference type="GO" id="GO:0005506">
    <property type="term" value="F:iron ion binding"/>
    <property type="evidence" value="ECO:0007669"/>
    <property type="project" value="InterPro"/>
</dbReference>
<reference evidence="11" key="1">
    <citation type="journal article" date="2021" name="Nat. Commun.">
        <title>Genetic determinants of endophytism in the Arabidopsis root mycobiome.</title>
        <authorList>
            <person name="Mesny F."/>
            <person name="Miyauchi S."/>
            <person name="Thiergart T."/>
            <person name="Pickel B."/>
            <person name="Atanasova L."/>
            <person name="Karlsson M."/>
            <person name="Huettel B."/>
            <person name="Barry K.W."/>
            <person name="Haridas S."/>
            <person name="Chen C."/>
            <person name="Bauer D."/>
            <person name="Andreopoulos W."/>
            <person name="Pangilinan J."/>
            <person name="LaButti K."/>
            <person name="Riley R."/>
            <person name="Lipzen A."/>
            <person name="Clum A."/>
            <person name="Drula E."/>
            <person name="Henrissat B."/>
            <person name="Kohler A."/>
            <person name="Grigoriev I.V."/>
            <person name="Martin F.M."/>
            <person name="Hacquard S."/>
        </authorList>
    </citation>
    <scope>NUCLEOTIDE SEQUENCE</scope>
    <source>
        <strain evidence="11">MPI-CAGE-CH-0235</strain>
    </source>
</reference>
<keyword evidence="6 10" id="KW-0560">Oxidoreductase</keyword>
<keyword evidence="4 9" id="KW-0349">Heme</keyword>
<comment type="similarity">
    <text evidence="3 10">Belongs to the cytochrome P450 family.</text>
</comment>
<evidence type="ECO:0000256" key="1">
    <source>
        <dbReference type="ARBA" id="ARBA00001971"/>
    </source>
</evidence>
<comment type="pathway">
    <text evidence="2">Mycotoxin biosynthesis.</text>
</comment>
<dbReference type="CDD" id="cd11041">
    <property type="entry name" value="CYP503A1-like"/>
    <property type="match status" value="1"/>
</dbReference>
<feature type="binding site" description="axial binding residue" evidence="9">
    <location>
        <position position="438"/>
    </location>
    <ligand>
        <name>heme</name>
        <dbReference type="ChEBI" id="CHEBI:30413"/>
    </ligand>
    <ligandPart>
        <name>Fe</name>
        <dbReference type="ChEBI" id="CHEBI:18248"/>
    </ligandPart>
</feature>
<keyword evidence="7 9" id="KW-0408">Iron</keyword>
<dbReference type="PRINTS" id="PR00465">
    <property type="entry name" value="EP450IV"/>
</dbReference>
<evidence type="ECO:0000313" key="12">
    <source>
        <dbReference type="Proteomes" id="UP000813444"/>
    </source>
</evidence>
<evidence type="ECO:0000313" key="11">
    <source>
        <dbReference type="EMBL" id="KAH7303338.1"/>
    </source>
</evidence>
<proteinExistence type="inferred from homology"/>
<dbReference type="Gene3D" id="1.10.630.10">
    <property type="entry name" value="Cytochrome P450"/>
    <property type="match status" value="1"/>
</dbReference>
<keyword evidence="8 10" id="KW-0503">Monooxygenase</keyword>
<name>A0A8K0SBI2_9HYPO</name>
<evidence type="ECO:0000256" key="9">
    <source>
        <dbReference type="PIRSR" id="PIRSR602403-1"/>
    </source>
</evidence>
<dbReference type="OrthoDB" id="1844152at2759"/>
<protein>
    <submittedName>
        <fullName evidence="11">Cytochrome P450</fullName>
    </submittedName>
</protein>